<dbReference type="Proteomes" id="UP001198026">
    <property type="component" value="Unassembled WGS sequence"/>
</dbReference>
<evidence type="ECO:0000313" key="6">
    <source>
        <dbReference type="EMBL" id="MCC4477975.1"/>
    </source>
</evidence>
<keyword evidence="3" id="KW-1133">Transmembrane helix</keyword>
<feature type="compositionally biased region" description="Basic and acidic residues" evidence="2">
    <location>
        <begin position="822"/>
        <end position="836"/>
    </location>
</feature>
<dbReference type="InterPro" id="IPR009063">
    <property type="entry name" value="Ig/albumin-bd_sf"/>
</dbReference>
<reference evidence="6" key="1">
    <citation type="submission" date="2021-10" db="EMBL/GenBank/DDBJ databases">
        <title>Evolutionary history and lifestyle of the vertebrate symbiont Limosilactobacillus reuteri.</title>
        <authorList>
            <person name="Zheng J."/>
            <person name="Li F."/>
            <person name="Gaenzle M."/>
            <person name="Walter J."/>
        </authorList>
    </citation>
    <scope>NUCLEOTIDE SEQUENCE</scope>
    <source>
        <strain evidence="6">GQ_1_3_1</strain>
    </source>
</reference>
<feature type="compositionally biased region" description="Polar residues" evidence="2">
    <location>
        <begin position="56"/>
        <end position="85"/>
    </location>
</feature>
<keyword evidence="3" id="KW-0472">Membrane</keyword>
<feature type="compositionally biased region" description="Low complexity" evidence="2">
    <location>
        <begin position="86"/>
        <end position="103"/>
    </location>
</feature>
<keyword evidence="1" id="KW-0732">Signal</keyword>
<evidence type="ECO:0000259" key="5">
    <source>
        <dbReference type="Pfam" id="PF18938"/>
    </source>
</evidence>
<proteinExistence type="predicted"/>
<accession>A0AAW4X6W2</accession>
<evidence type="ECO:0000256" key="1">
    <source>
        <dbReference type="ARBA" id="ARBA00022729"/>
    </source>
</evidence>
<dbReference type="InterPro" id="IPR044024">
    <property type="entry name" value="aRib"/>
</dbReference>
<comment type="caution">
    <text evidence="6">The sequence shown here is derived from an EMBL/GenBank/DDBJ whole genome shotgun (WGS) entry which is preliminary data.</text>
</comment>
<feature type="domain" description="Atypical Rib" evidence="5">
    <location>
        <begin position="828"/>
        <end position="880"/>
    </location>
</feature>
<evidence type="ECO:0000259" key="4">
    <source>
        <dbReference type="Pfam" id="PF04650"/>
    </source>
</evidence>
<feature type="non-terminal residue" evidence="6">
    <location>
        <position position="880"/>
    </location>
</feature>
<dbReference type="EMBL" id="JAJGWB010000132">
    <property type="protein sequence ID" value="MCC4477975.1"/>
    <property type="molecule type" value="Genomic_DNA"/>
</dbReference>
<dbReference type="AlphaFoldDB" id="A0AAW4X6W2"/>
<name>A0AAW4X6W2_LIMRT</name>
<feature type="compositionally biased region" description="Polar residues" evidence="2">
    <location>
        <begin position="131"/>
        <end position="141"/>
    </location>
</feature>
<feature type="domain" description="Atypical Rib" evidence="5">
    <location>
        <begin position="674"/>
        <end position="742"/>
    </location>
</feature>
<dbReference type="RefSeq" id="WP_229400569.1">
    <property type="nucleotide sequence ID" value="NZ_JAJGWA010000131.1"/>
</dbReference>
<feature type="compositionally biased region" description="Low complexity" evidence="2">
    <location>
        <begin position="788"/>
        <end position="803"/>
    </location>
</feature>
<feature type="compositionally biased region" description="Polar residues" evidence="2">
    <location>
        <begin position="104"/>
        <end position="114"/>
    </location>
</feature>
<feature type="domain" description="YSIRK Gram-positive signal peptide" evidence="4">
    <location>
        <begin position="15"/>
        <end position="36"/>
    </location>
</feature>
<dbReference type="Pfam" id="PF04650">
    <property type="entry name" value="YSIRK_signal"/>
    <property type="match status" value="1"/>
</dbReference>
<evidence type="ECO:0000313" key="7">
    <source>
        <dbReference type="Proteomes" id="UP001198026"/>
    </source>
</evidence>
<feature type="domain" description="Atypical Rib" evidence="5">
    <location>
        <begin position="751"/>
        <end position="819"/>
    </location>
</feature>
<gene>
    <name evidence="6" type="ORF">LMB76_07060</name>
</gene>
<dbReference type="InterPro" id="IPR005877">
    <property type="entry name" value="YSIRK_signal_dom"/>
</dbReference>
<sequence length="880" mass="95930">MMKRPEFLETKRTPRYSLRKLNVGVASVLLGVTIFGINFTDHSVKAATIENVKASKPTSNSQVVLRNTGQTNPQEATSATGEVQQSSGSNNATANNSTKAATTPQSSPETQGSADTDIKSLAFMNLMAASDNGTGTNTGSDRNAGDTVDQNNINDQPAKENQKLANEHNLTSSDNYSSNIYKGTDGKYYKVVTIYGNDYVYHAADIQANGTATGQKATTAEDTKNNINISKEDLGNGKTRWTVVFFPHKGLQNVGSSVKGLVSAKFGIALTNDYQIVGNVDMEVINDPNQKYTYYKFEDGSNSATDITIKNPPAEVDFSFNPKTDVDPDTGLINSKTLPAYNNKYLQPSYYFTTDTSSGKTNLWQTYFKDGVENNNAYDGTTPYLGGVHDFHFNNFIIKNKTGVDGLESKDLNDPKAQIPIIYDTRNEFNSNGVFNSVNFNQAMEFKSHGYASKLAWNDLSQHSSYVISFTTQHTDSHEKDLISGPKNQQFSGISANIYSYQNGFYNMFSRLYGEQRALNAAGAVVKPNDVISGWVDATRAFDQIKKDYLNNAQIYALRYKIQNNVTDSNALNNIIEEGNHLNDAMKKLGNSIGQYDSDGSFADHKEDTTKASDRYKYANPDKKEAYDNATEVTKALINKDTGAYADQATVEKLTEAENKAWNELKVVLANKITPNVPAKEPVADPSHLTEGEKDQVKTNVTNANKDNFPAGTTVTVGDDGTTTVTYPDQSTDTIKGGDLVRPETYAEKIKPKFPAKEPVADTSNLTKDEQANVQKNVEDANKGNFPDGTKVTVGDDGTATVTYPDKTTDTIQGSDLVRPATDAEKTTPKVPETKEPVANTSHLTDGEKANVQKNVEDANKGNFPDGTKVTVGDDGTATV</sequence>
<dbReference type="NCBIfam" id="TIGR01168">
    <property type="entry name" value="YSIRK_signal"/>
    <property type="match status" value="1"/>
</dbReference>
<feature type="compositionally biased region" description="Basic and acidic residues" evidence="2">
    <location>
        <begin position="845"/>
        <end position="860"/>
    </location>
</feature>
<feature type="region of interest" description="Disordered" evidence="2">
    <location>
        <begin position="54"/>
        <end position="114"/>
    </location>
</feature>
<feature type="region of interest" description="Disordered" evidence="2">
    <location>
        <begin position="129"/>
        <end position="154"/>
    </location>
</feature>
<feature type="transmembrane region" description="Helical" evidence="3">
    <location>
        <begin position="21"/>
        <end position="39"/>
    </location>
</feature>
<dbReference type="Pfam" id="PF18938">
    <property type="entry name" value="aRib"/>
    <property type="match status" value="3"/>
</dbReference>
<protein>
    <submittedName>
        <fullName evidence="6">LEA family epithelial adhesin</fullName>
    </submittedName>
</protein>
<dbReference type="Gene3D" id="1.20.5.420">
    <property type="entry name" value="Immunoglobulin FC, subunit C"/>
    <property type="match status" value="1"/>
</dbReference>
<keyword evidence="3" id="KW-0812">Transmembrane</keyword>
<organism evidence="6 7">
    <name type="scientific">Limosilactobacillus reuteri</name>
    <name type="common">Lactobacillus reuteri</name>
    <dbReference type="NCBI Taxonomy" id="1598"/>
    <lineage>
        <taxon>Bacteria</taxon>
        <taxon>Bacillati</taxon>
        <taxon>Bacillota</taxon>
        <taxon>Bacilli</taxon>
        <taxon>Lactobacillales</taxon>
        <taxon>Lactobacillaceae</taxon>
        <taxon>Limosilactobacillus</taxon>
    </lineage>
</organism>
<dbReference type="Gene3D" id="3.10.20.890">
    <property type="match status" value="3"/>
</dbReference>
<dbReference type="NCBIfam" id="NF033647">
    <property type="entry name" value="adhesin_LEA"/>
    <property type="match status" value="1"/>
</dbReference>
<evidence type="ECO:0000256" key="3">
    <source>
        <dbReference type="SAM" id="Phobius"/>
    </source>
</evidence>
<evidence type="ECO:0000256" key="2">
    <source>
        <dbReference type="SAM" id="MobiDB-lite"/>
    </source>
</evidence>
<dbReference type="SUPFAM" id="SSF46997">
    <property type="entry name" value="Bacterial immunoglobulin/albumin-binding domains"/>
    <property type="match status" value="1"/>
</dbReference>
<feature type="region of interest" description="Disordered" evidence="2">
    <location>
        <begin position="780"/>
        <end position="880"/>
    </location>
</feature>